<keyword evidence="3" id="KW-1185">Reference proteome</keyword>
<evidence type="ECO:0000313" key="3">
    <source>
        <dbReference type="Proteomes" id="UP000504621"/>
    </source>
</evidence>
<evidence type="ECO:0000256" key="1">
    <source>
        <dbReference type="SAM" id="Coils"/>
    </source>
</evidence>
<feature type="region of interest" description="Disordered" evidence="2">
    <location>
        <begin position="508"/>
        <end position="534"/>
    </location>
</feature>
<dbReference type="PANTHER" id="PTHR34461">
    <property type="entry name" value="EXPRESSED PROTEIN"/>
    <property type="match status" value="1"/>
</dbReference>
<feature type="region of interest" description="Disordered" evidence="2">
    <location>
        <begin position="1"/>
        <end position="76"/>
    </location>
</feature>
<gene>
    <name evidence="4" type="primary">LOC110422274</name>
</gene>
<feature type="coiled-coil region" evidence="1">
    <location>
        <begin position="774"/>
        <end position="801"/>
    </location>
</feature>
<reference evidence="4" key="1">
    <citation type="submission" date="2025-08" db="UniProtKB">
        <authorList>
            <consortium name="RefSeq"/>
        </authorList>
    </citation>
    <scope>IDENTIFICATION</scope>
    <source>
        <tissue evidence="4">Leaf</tissue>
    </source>
</reference>
<keyword evidence="1" id="KW-0175">Coiled coil</keyword>
<dbReference type="RefSeq" id="XP_021291796.1">
    <property type="nucleotide sequence ID" value="XM_021436121.1"/>
</dbReference>
<proteinExistence type="predicted"/>
<dbReference type="Proteomes" id="UP000504621">
    <property type="component" value="Unplaced"/>
</dbReference>
<dbReference type="AlphaFoldDB" id="A0A6J1AY39"/>
<name>A0A6J1AY39_9ROSI</name>
<evidence type="ECO:0000313" key="4">
    <source>
        <dbReference type="RefSeq" id="XP_021291796.1"/>
    </source>
</evidence>
<protein>
    <submittedName>
        <fullName evidence="4">Uncharacterized protein LOC110422274</fullName>
    </submittedName>
</protein>
<dbReference type="GeneID" id="110422274"/>
<accession>A0A6J1AY39</accession>
<organism evidence="3 4">
    <name type="scientific">Herrania umbratica</name>
    <dbReference type="NCBI Taxonomy" id="108875"/>
    <lineage>
        <taxon>Eukaryota</taxon>
        <taxon>Viridiplantae</taxon>
        <taxon>Streptophyta</taxon>
        <taxon>Embryophyta</taxon>
        <taxon>Tracheophyta</taxon>
        <taxon>Spermatophyta</taxon>
        <taxon>Magnoliopsida</taxon>
        <taxon>eudicotyledons</taxon>
        <taxon>Gunneridae</taxon>
        <taxon>Pentapetalae</taxon>
        <taxon>rosids</taxon>
        <taxon>malvids</taxon>
        <taxon>Malvales</taxon>
        <taxon>Malvaceae</taxon>
        <taxon>Byttnerioideae</taxon>
        <taxon>Herrania</taxon>
    </lineage>
</organism>
<sequence>MAESKEIPKKRKRSSLPTTHSLMGILTRSKSQIYLHRNRSGQSRPDSSRGRNRQDLQSVSRKRKNSSPDEDSSVGCDLSSVSIKDLRLRRVFSPSSTEGLIRNCLDDTENLGKSEVSGNCLGGSKEGCENGDFQKLDLSNEDFVQSTPPDAEIFGGNQGVERNGSYFSGKFLEKKPSESLQKHDGCTRKCVHEERNGINDSIKSVLKPCSRVKLFKTPGSFSYRRLLPYLMDMGKDYSLSPTLGRCQKTEKGLEEKQFLASNCQETLADKSKTNCCSLEDHNSGSSQELSTKLVESLTSLDNEYSSTPLDNGEIQKLELQVSFEDQNLNCSKHDSSSTMDDSPLNKEKLTGVVSSDKMMMDDGEVTKTNVESPCDAQSLEALDQTLSTVSNKCESYDCDEVRQNSNGDTKQSEVEGMSKATIRHSFEAHHLNSVNPFSEVEGNRYCSLQQRVDNDGEVLEQVEDLNGECMLMTPTDSDMSSKHETADSRWNRLDCVSQGMNHVIEKSANETFHRNSGQGSDKSLDSSPKNKMVPHPRLHLKLSKIPGSFSYRRLLPFLIDMRNDFPCASGNDQSQNVEKSSKEKPHSPLFTSGKEICMETFNGKSYPEEHYAGDDSTLLVAAATALRCSSNQKLTRSSPKQVADSSMIMDSQQEHGLLVNHAALDTNQKLETSPQNVVEPLSSLNNSGLLPRDEGAKSVSHQLPLETEEDCIKSTVKCATKKKQSEAIVEASIPPVIRAAGFRKGILKRNPRGCRGLCTCLNCSSFRLHAERSYEFSRNQMQDAEEVALDLIKELSNLRNMLEKSAKDQTSICINQVKDACKEASEAEELARTRLCEMNNDLNIHCTIPCGHRPRVRFANFVEEQVIPISSSSNK</sequence>
<evidence type="ECO:0000256" key="2">
    <source>
        <dbReference type="SAM" id="MobiDB-lite"/>
    </source>
</evidence>
<dbReference type="PANTHER" id="PTHR34461:SF4">
    <property type="entry name" value="OS01G0101800 PROTEIN"/>
    <property type="match status" value="1"/>
</dbReference>
<dbReference type="OrthoDB" id="766405at2759"/>
<feature type="compositionally biased region" description="Polar residues" evidence="2">
    <location>
        <begin position="514"/>
        <end position="529"/>
    </location>
</feature>